<accession>A0A7T8QW52</accession>
<keyword evidence="2" id="KW-1185">Reference proteome</keyword>
<evidence type="ECO:0000313" key="1">
    <source>
        <dbReference type="EMBL" id="QQP57261.1"/>
    </source>
</evidence>
<dbReference type="EMBL" id="CP045891">
    <property type="protein sequence ID" value="QQP57261.1"/>
    <property type="molecule type" value="Genomic_DNA"/>
</dbReference>
<name>A0A7T8QW52_CALRO</name>
<organism evidence="1 2">
    <name type="scientific">Caligus rogercresseyi</name>
    <name type="common">Sea louse</name>
    <dbReference type="NCBI Taxonomy" id="217165"/>
    <lineage>
        <taxon>Eukaryota</taxon>
        <taxon>Metazoa</taxon>
        <taxon>Ecdysozoa</taxon>
        <taxon>Arthropoda</taxon>
        <taxon>Crustacea</taxon>
        <taxon>Multicrustacea</taxon>
        <taxon>Hexanauplia</taxon>
        <taxon>Copepoda</taxon>
        <taxon>Siphonostomatoida</taxon>
        <taxon>Caligidae</taxon>
        <taxon>Caligus</taxon>
    </lineage>
</organism>
<evidence type="ECO:0000313" key="2">
    <source>
        <dbReference type="Proteomes" id="UP000595437"/>
    </source>
</evidence>
<protein>
    <submittedName>
        <fullName evidence="1">Uncharacterized protein</fullName>
    </submittedName>
</protein>
<reference evidence="2" key="1">
    <citation type="submission" date="2021-01" db="EMBL/GenBank/DDBJ databases">
        <title>Caligus Genome Assembly.</title>
        <authorList>
            <person name="Gallardo-Escarate C."/>
        </authorList>
    </citation>
    <scope>NUCLEOTIDE SEQUENCE [LARGE SCALE GENOMIC DNA]</scope>
</reference>
<dbReference type="Proteomes" id="UP000595437">
    <property type="component" value="Chromosome 2"/>
</dbReference>
<proteinExistence type="predicted"/>
<gene>
    <name evidence="1" type="ORF">FKW44_002187</name>
</gene>
<sequence length="53" mass="5887">MTEGGFCLLKRVLSCTGCLPFFKIKPVILTVVGGLDRENLCLRKRFLPVLPPP</sequence>
<dbReference type="AlphaFoldDB" id="A0A7T8QW52"/>